<dbReference type="SUPFAM" id="SSF57196">
    <property type="entry name" value="EGF/Laminin"/>
    <property type="match status" value="2"/>
</dbReference>
<feature type="domain" description="EGF-like" evidence="10">
    <location>
        <begin position="509"/>
        <end position="543"/>
    </location>
</feature>
<evidence type="ECO:0000259" key="10">
    <source>
        <dbReference type="PROSITE" id="PS50026"/>
    </source>
</evidence>
<comment type="caution">
    <text evidence="9">Lacks conserved residue(s) required for the propagation of feature annotation.</text>
</comment>
<dbReference type="CDD" id="cd00054">
    <property type="entry name" value="EGF_CA"/>
    <property type="match status" value="7"/>
</dbReference>
<dbReference type="PROSITE" id="PS01186">
    <property type="entry name" value="EGF_2"/>
    <property type="match status" value="5"/>
</dbReference>
<dbReference type="SMART" id="SM00181">
    <property type="entry name" value="EGF"/>
    <property type="match status" value="29"/>
</dbReference>
<dbReference type="Gene3D" id="2.10.25.10">
    <property type="entry name" value="Laminin"/>
    <property type="match status" value="11"/>
</dbReference>
<dbReference type="Proteomes" id="UP000694941">
    <property type="component" value="Unplaced"/>
</dbReference>
<dbReference type="PROSITE" id="PS50026">
    <property type="entry name" value="EGF_3"/>
    <property type="match status" value="9"/>
</dbReference>
<dbReference type="PANTHER" id="PTHR22963">
    <property type="entry name" value="ENDOGLIN-RELATED"/>
    <property type="match status" value="1"/>
</dbReference>
<dbReference type="SUPFAM" id="SSF57184">
    <property type="entry name" value="Growth factor receptor domain"/>
    <property type="match status" value="4"/>
</dbReference>
<dbReference type="PROSITE" id="PS00010">
    <property type="entry name" value="ASX_HYDROXYL"/>
    <property type="match status" value="9"/>
</dbReference>
<dbReference type="Pfam" id="PF07645">
    <property type="entry name" value="EGF_CA"/>
    <property type="match status" value="5"/>
</dbReference>
<comment type="subcellular location">
    <subcellularLocation>
        <location evidence="1">Secreted</location>
    </subcellularLocation>
</comment>
<reference evidence="12" key="1">
    <citation type="submission" date="2025-08" db="UniProtKB">
        <authorList>
            <consortium name="RefSeq"/>
        </authorList>
    </citation>
    <scope>IDENTIFICATION</scope>
    <source>
        <tissue evidence="12">Muscle</tissue>
    </source>
</reference>
<dbReference type="InterPro" id="IPR009030">
    <property type="entry name" value="Growth_fac_rcpt_cys_sf"/>
</dbReference>
<dbReference type="Pfam" id="PF12661">
    <property type="entry name" value="hEGF"/>
    <property type="match status" value="1"/>
</dbReference>
<feature type="domain" description="EGF-like" evidence="10">
    <location>
        <begin position="185"/>
        <end position="226"/>
    </location>
</feature>
<feature type="domain" description="EGF-like" evidence="10">
    <location>
        <begin position="598"/>
        <end position="645"/>
    </location>
</feature>
<dbReference type="InterPro" id="IPR024731">
    <property type="entry name" value="NELL2-like_EGF"/>
</dbReference>
<protein>
    <submittedName>
        <fullName evidence="12">Fibropellin-1-like</fullName>
    </submittedName>
</protein>
<evidence type="ECO:0000256" key="1">
    <source>
        <dbReference type="ARBA" id="ARBA00004613"/>
    </source>
</evidence>
<dbReference type="InterPro" id="IPR000152">
    <property type="entry name" value="EGF-type_Asp/Asn_hydroxyl_site"/>
</dbReference>
<keyword evidence="8" id="KW-0325">Glycoprotein</keyword>
<dbReference type="RefSeq" id="XP_022241755.1">
    <property type="nucleotide sequence ID" value="XM_022386047.1"/>
</dbReference>
<dbReference type="PANTHER" id="PTHR22963:SF39">
    <property type="entry name" value="DUMPY"/>
    <property type="match status" value="1"/>
</dbReference>
<feature type="domain" description="EGF-like" evidence="10">
    <location>
        <begin position="344"/>
        <end position="388"/>
    </location>
</feature>
<dbReference type="SMART" id="SM00179">
    <property type="entry name" value="EGF_CA"/>
    <property type="match status" value="9"/>
</dbReference>
<dbReference type="InterPro" id="IPR018097">
    <property type="entry name" value="EGF_Ca-bd_CS"/>
</dbReference>
<evidence type="ECO:0000256" key="7">
    <source>
        <dbReference type="ARBA" id="ARBA00023157"/>
    </source>
</evidence>
<keyword evidence="5" id="KW-0677">Repeat</keyword>
<feature type="domain" description="EGF-like" evidence="10">
    <location>
        <begin position="389"/>
        <end position="430"/>
    </location>
</feature>
<dbReference type="InterPro" id="IPR000742">
    <property type="entry name" value="EGF"/>
</dbReference>
<keyword evidence="6" id="KW-0106">Calcium</keyword>
<dbReference type="Pfam" id="PF12662">
    <property type="entry name" value="cEGF"/>
    <property type="match status" value="2"/>
</dbReference>
<evidence type="ECO:0000313" key="11">
    <source>
        <dbReference type="Proteomes" id="UP000694941"/>
    </source>
</evidence>
<dbReference type="SMART" id="SM00274">
    <property type="entry name" value="FOLN"/>
    <property type="match status" value="11"/>
</dbReference>
<evidence type="ECO:0000256" key="2">
    <source>
        <dbReference type="ARBA" id="ARBA00022525"/>
    </source>
</evidence>
<keyword evidence="2" id="KW-0964">Secreted</keyword>
<keyword evidence="4" id="KW-0732">Signal</keyword>
<feature type="domain" description="EGF-like" evidence="10">
    <location>
        <begin position="299"/>
        <end position="343"/>
    </location>
</feature>
<dbReference type="GeneID" id="111085801"/>
<evidence type="ECO:0000313" key="12">
    <source>
        <dbReference type="RefSeq" id="XP_022241755.1"/>
    </source>
</evidence>
<dbReference type="InterPro" id="IPR049883">
    <property type="entry name" value="NOTCH1_EGF-like"/>
</dbReference>
<feature type="domain" description="EGF-like" evidence="10">
    <location>
        <begin position="893"/>
        <end position="934"/>
    </location>
</feature>
<accession>A0ABM1SDQ0</accession>
<evidence type="ECO:0000256" key="3">
    <source>
        <dbReference type="ARBA" id="ARBA00022536"/>
    </source>
</evidence>
<evidence type="ECO:0000256" key="4">
    <source>
        <dbReference type="ARBA" id="ARBA00022729"/>
    </source>
</evidence>
<evidence type="ECO:0000256" key="6">
    <source>
        <dbReference type="ARBA" id="ARBA00022837"/>
    </source>
</evidence>
<dbReference type="InterPro" id="IPR003645">
    <property type="entry name" value="Fol_N"/>
</dbReference>
<keyword evidence="7" id="KW-1015">Disulfide bond</keyword>
<dbReference type="InterPro" id="IPR013032">
    <property type="entry name" value="EGF-like_CS"/>
</dbReference>
<gene>
    <name evidence="12" type="primary">LOC111085801</name>
</gene>
<name>A0ABM1SDQ0_LIMPO</name>
<evidence type="ECO:0000256" key="8">
    <source>
        <dbReference type="ARBA" id="ARBA00023180"/>
    </source>
</evidence>
<evidence type="ECO:0000256" key="9">
    <source>
        <dbReference type="PROSITE-ProRule" id="PRU00076"/>
    </source>
</evidence>
<dbReference type="PROSITE" id="PS01187">
    <property type="entry name" value="EGF_CA"/>
    <property type="match status" value="4"/>
</dbReference>
<sequence length="1671" mass="178597">MSAAILTHVEKMLNAPTCLVPMNVAVRWVTQAIHTWFVLMWMNVSSIHVETIQNVSIFLVATNVNALKGMMAMPTLSVKEINVNMFESGQIEVEIEIEPDECFQVNVPCQENHECVENAHCVNRSCRCTEGYQALEIDCVDVNECGTPNFCGPNAVCVNSIGSYHCECKSGYEKIRPTPESHCKDINECLLEIPPCGTNALCINRNSSYECVCPDHLQGDPEVACVSPCAGIDCGSHAACRVNGREANCICDHGFTFDPTNITAGCIAFREPICVWQSFEEKMNIYLKEISTKDTIYLDVNECSNSHGPSGLCGQGAICTNALGSYQCVCPPGFTGDPFRYCEDIDECDAKYGMSGQCGDRSMCENSLGSYSCSCYPGYTGNARLRCQDINECSEVFGANGRCGLSAICTNTEGGFECRCPSGTAGDPFQECKVMIECIEDSACPGNAICMNQHCFCPSPSFGNECQHPCDEIFCVDNAKCELDLFGHPNCVCAPGYTGQSNSLSGCVDINECDASDTCGRDAVCRNIPGSYECICPQGLLGDPYIGCFPDDIAECTEIKEWSLCGPHAECINLPGSYECICDSGYTGNPKKECSFIDVNECTSNLPLDPNGPCSVGATCINTIGSFVCECPPRSSGNPYEDGCQGETSCESNEDCTGNAVCDQKGGACIDPCSSSVCGQNAYCASENHIATCICHPGFSGDPYDETKGCVSSCTGIRCSQNAHCIVSNENQVVCVCQEGFTGNPWAGGQCYPDVRCSVNQTCSPSQDCRDGVCVERCDGIQCGVNAQCDRNTGQCVCPPFFTGHSAFLCVPPTSFPICTPSCGTNAYCQYGAPNKCVCNTGYSGNPYEQCGPSQKCTNTKCGLGAQCVTGPSGADCFCPAGLQGNPFLECLDVDECLLPPSPCGIGAACINTIGSFLCVCPTGTIGNPLLECTVELNECEDDDVCSANFACKQGENGVKKCIDVCQNVVCGPAATCTDGVCKCNEGMTGDPNDLIEGCSYICKDAHCGPNALCNKNGYPPACECLPGFFGNPKDSKIGCQPPDICEDDNSCPANQLCKPDKNGVKNCFDVCERTRCGPNAECVGKDHKPECHCLPGFSGTPTDLNKGCTSVPEDKCQKNDDCSETKLCQSTESGIKDCIDVCAKRKCGPNSQCLGLGHTSICECFPGFSGIPDDLVNGCQRDICTTDNDCPASQTCERETPQKIKNCIDVCKEKQCGPNAECIASNHQAQCKCKSNFEGDGDNVIEGCKPVDKCKTNGDCPDKDICKLNQNGIKDCISACLGTPCGPNTVCAAVRHRAQCTCENGYTGDPYKLNIGCTPIPPHICDSNDACPPNAICQPSSNGIRDCYDACAEIVCGPNAQCVSTDHKHVCTCIKGFIGDPNNHTHGCIVPHQCDDDEDCDSDKVCRVDSDKVRKCVLVCVYAECGASAVCQAENHQPLCICPEGTTGNPNDSDNGCQTIPNICENDSDCIEDHVCRLNENGILDCIDACKFVSCGPNALCKPRNTEIICECEPDHEGDPYNLVNGCKPPIKDECKQDTDCASSQDLCKPDNSGIKKCVDACRFSSCGTNSECVVIDHVHRCQCKPGFVKDPTNFLACISKEPDQCKEDIQCPTFQTCKPNNLGTLKCAEICLDFTCTPNSECIAINHKGQCKCKEGFTGDPNSRSGCVH</sequence>
<evidence type="ECO:0000256" key="5">
    <source>
        <dbReference type="ARBA" id="ARBA00022737"/>
    </source>
</evidence>
<keyword evidence="3 9" id="KW-0245">EGF-like domain</keyword>
<dbReference type="SMART" id="SM00286">
    <property type="entry name" value="PTI"/>
    <property type="match status" value="7"/>
</dbReference>
<dbReference type="InterPro" id="IPR026823">
    <property type="entry name" value="cEGF"/>
</dbReference>
<feature type="domain" description="EGF-like" evidence="10">
    <location>
        <begin position="141"/>
        <end position="178"/>
    </location>
</feature>
<organism evidence="11 12">
    <name type="scientific">Limulus polyphemus</name>
    <name type="common">Atlantic horseshoe crab</name>
    <dbReference type="NCBI Taxonomy" id="6850"/>
    <lineage>
        <taxon>Eukaryota</taxon>
        <taxon>Metazoa</taxon>
        <taxon>Ecdysozoa</taxon>
        <taxon>Arthropoda</taxon>
        <taxon>Chelicerata</taxon>
        <taxon>Merostomata</taxon>
        <taxon>Xiphosura</taxon>
        <taxon>Limulidae</taxon>
        <taxon>Limulus</taxon>
    </lineage>
</organism>
<proteinExistence type="predicted"/>
<keyword evidence="11" id="KW-1185">Reference proteome</keyword>
<dbReference type="InterPro" id="IPR001881">
    <property type="entry name" value="EGF-like_Ca-bd_dom"/>
</dbReference>
<dbReference type="Pfam" id="PF12947">
    <property type="entry name" value="EGF_3"/>
    <property type="match status" value="1"/>
</dbReference>
<feature type="domain" description="EGF-like" evidence="10">
    <location>
        <begin position="552"/>
        <end position="595"/>
    </location>
</feature>